<evidence type="ECO:0000313" key="2">
    <source>
        <dbReference type="Proteomes" id="UP001165083"/>
    </source>
</evidence>
<sequence length="211" mass="21512">MGFTYPPIIQDSQLYNPAFYPSLSADGYLTYDFAQTLYLSKNDYRLSYLSGVVVGQATAGSAIVLGNELSLSGIGALSCTSLIVGGSAVAAQPSYIVGISAGAAINKALVLNASGEIATINKLTATNIYGTLQTATQTNITSVGTLSGLTIGGNLVFTGVSRAISGLSSISATTLTGTLSTASQTNITSVGTLESLVVSGSLTERLYQQLN</sequence>
<evidence type="ECO:0000313" key="1">
    <source>
        <dbReference type="EMBL" id="GMF31974.1"/>
    </source>
</evidence>
<keyword evidence="2" id="KW-1185">Reference proteome</keyword>
<protein>
    <submittedName>
        <fullName evidence="1">Unnamed protein product</fullName>
    </submittedName>
</protein>
<dbReference type="EMBL" id="BSXW01000945">
    <property type="protein sequence ID" value="GMF31974.1"/>
    <property type="molecule type" value="Genomic_DNA"/>
</dbReference>
<gene>
    <name evidence="1" type="ORF">Plil01_001367900</name>
</gene>
<proteinExistence type="predicted"/>
<dbReference type="Proteomes" id="UP001165083">
    <property type="component" value="Unassembled WGS sequence"/>
</dbReference>
<dbReference type="OrthoDB" id="128763at2759"/>
<name>A0A9W6X5J7_9STRA</name>
<dbReference type="AlphaFoldDB" id="A0A9W6X5J7"/>
<comment type="caution">
    <text evidence="1">The sequence shown here is derived from an EMBL/GenBank/DDBJ whole genome shotgun (WGS) entry which is preliminary data.</text>
</comment>
<reference evidence="1" key="1">
    <citation type="submission" date="2023-04" db="EMBL/GenBank/DDBJ databases">
        <title>Phytophthora lilii NBRC 32176.</title>
        <authorList>
            <person name="Ichikawa N."/>
            <person name="Sato H."/>
            <person name="Tonouchi N."/>
        </authorList>
    </citation>
    <scope>NUCLEOTIDE SEQUENCE</scope>
    <source>
        <strain evidence="1">NBRC 32176</strain>
    </source>
</reference>
<accession>A0A9W6X5J7</accession>
<organism evidence="1 2">
    <name type="scientific">Phytophthora lilii</name>
    <dbReference type="NCBI Taxonomy" id="2077276"/>
    <lineage>
        <taxon>Eukaryota</taxon>
        <taxon>Sar</taxon>
        <taxon>Stramenopiles</taxon>
        <taxon>Oomycota</taxon>
        <taxon>Peronosporomycetes</taxon>
        <taxon>Peronosporales</taxon>
        <taxon>Peronosporaceae</taxon>
        <taxon>Phytophthora</taxon>
    </lineage>
</organism>